<accession>A0ACC2EJ02</accession>
<protein>
    <submittedName>
        <fullName evidence="1">Uncharacterized protein</fullName>
    </submittedName>
</protein>
<organism evidence="1 2">
    <name type="scientific">Diphasiastrum complanatum</name>
    <name type="common">Issler's clubmoss</name>
    <name type="synonym">Lycopodium complanatum</name>
    <dbReference type="NCBI Taxonomy" id="34168"/>
    <lineage>
        <taxon>Eukaryota</taxon>
        <taxon>Viridiplantae</taxon>
        <taxon>Streptophyta</taxon>
        <taxon>Embryophyta</taxon>
        <taxon>Tracheophyta</taxon>
        <taxon>Lycopodiopsida</taxon>
        <taxon>Lycopodiales</taxon>
        <taxon>Lycopodiaceae</taxon>
        <taxon>Lycopodioideae</taxon>
        <taxon>Diphasiastrum</taxon>
    </lineage>
</organism>
<sequence length="23" mass="2742">MKAENQQKNWKNQAPLESQIQID</sequence>
<dbReference type="Proteomes" id="UP001162992">
    <property type="component" value="Chromosome 2"/>
</dbReference>
<evidence type="ECO:0000313" key="2">
    <source>
        <dbReference type="Proteomes" id="UP001162992"/>
    </source>
</evidence>
<evidence type="ECO:0000313" key="1">
    <source>
        <dbReference type="EMBL" id="KAJ7566363.1"/>
    </source>
</evidence>
<comment type="caution">
    <text evidence="1">The sequence shown here is derived from an EMBL/GenBank/DDBJ whole genome shotgun (WGS) entry which is preliminary data.</text>
</comment>
<reference evidence="2" key="1">
    <citation type="journal article" date="2024" name="Proc. Natl. Acad. Sci. U.S.A.">
        <title>Extraordinary preservation of gene collinearity over three hundred million years revealed in homosporous lycophytes.</title>
        <authorList>
            <person name="Li C."/>
            <person name="Wickell D."/>
            <person name="Kuo L.Y."/>
            <person name="Chen X."/>
            <person name="Nie B."/>
            <person name="Liao X."/>
            <person name="Peng D."/>
            <person name="Ji J."/>
            <person name="Jenkins J."/>
            <person name="Williams M."/>
            <person name="Shu S."/>
            <person name="Plott C."/>
            <person name="Barry K."/>
            <person name="Rajasekar S."/>
            <person name="Grimwood J."/>
            <person name="Han X."/>
            <person name="Sun S."/>
            <person name="Hou Z."/>
            <person name="He W."/>
            <person name="Dai G."/>
            <person name="Sun C."/>
            <person name="Schmutz J."/>
            <person name="Leebens-Mack J.H."/>
            <person name="Li F.W."/>
            <person name="Wang L."/>
        </authorList>
    </citation>
    <scope>NUCLEOTIDE SEQUENCE [LARGE SCALE GENOMIC DNA]</scope>
    <source>
        <strain evidence="2">cv. PW_Plant_1</strain>
    </source>
</reference>
<dbReference type="EMBL" id="CM055093">
    <property type="protein sequence ID" value="KAJ7566363.1"/>
    <property type="molecule type" value="Genomic_DNA"/>
</dbReference>
<keyword evidence="2" id="KW-1185">Reference proteome</keyword>
<proteinExistence type="predicted"/>
<gene>
    <name evidence="1" type="ORF">O6H91_02G099100</name>
</gene>
<name>A0ACC2EJ02_DIPCM</name>